<proteinExistence type="predicted"/>
<dbReference type="VEuPathDB" id="VectorBase:AATE018740"/>
<dbReference type="AlphaFoldDB" id="A0A182JIK2"/>
<organism evidence="1">
    <name type="scientific">Anopheles atroparvus</name>
    <name type="common">European mosquito</name>
    <dbReference type="NCBI Taxonomy" id="41427"/>
    <lineage>
        <taxon>Eukaryota</taxon>
        <taxon>Metazoa</taxon>
        <taxon>Ecdysozoa</taxon>
        <taxon>Arthropoda</taxon>
        <taxon>Hexapoda</taxon>
        <taxon>Insecta</taxon>
        <taxon>Pterygota</taxon>
        <taxon>Neoptera</taxon>
        <taxon>Endopterygota</taxon>
        <taxon>Diptera</taxon>
        <taxon>Nematocera</taxon>
        <taxon>Culicoidea</taxon>
        <taxon>Culicidae</taxon>
        <taxon>Anophelinae</taxon>
        <taxon>Anopheles</taxon>
    </lineage>
</organism>
<reference evidence="1" key="1">
    <citation type="submission" date="2022-08" db="UniProtKB">
        <authorList>
            <consortium name="EnsemblMetazoa"/>
        </authorList>
    </citation>
    <scope>IDENTIFICATION</scope>
    <source>
        <strain evidence="1">EBRO</strain>
    </source>
</reference>
<accession>A0A182JIK2</accession>
<name>A0A182JIK2_ANOAO</name>
<dbReference type="EnsemblMetazoa" id="AATE018740-RA">
    <property type="protein sequence ID" value="AATE018740-PA.1"/>
    <property type="gene ID" value="AATE018740"/>
</dbReference>
<sequence length="174" mass="19845">MDLKQYMERLLVMMKMMEVKGYLFQLTAAIWSIYFLGYVSYQPFVGKIPKDCAGQQTVTEKKYSYRVSPCRFLPNILDVPDPPRLTLSRQNSVQATDFCSHRTGERAHGTSEQTTDADEQLLEYSPPKDSRECHKARGLDCSKDSHRELTLSAVLLLPLPARFSRCSRCGPGKE</sequence>
<protein>
    <submittedName>
        <fullName evidence="1">Uncharacterized protein</fullName>
    </submittedName>
</protein>
<evidence type="ECO:0000313" key="1">
    <source>
        <dbReference type="EnsemblMetazoa" id="AATE018740-PA.1"/>
    </source>
</evidence>